<dbReference type="EMBL" id="BHYK01000017">
    <property type="protein sequence ID" value="GCD11400.1"/>
    <property type="molecule type" value="Genomic_DNA"/>
</dbReference>
<dbReference type="Gene3D" id="1.10.260.40">
    <property type="entry name" value="lambda repressor-like DNA-binding domains"/>
    <property type="match status" value="1"/>
</dbReference>
<comment type="caution">
    <text evidence="2">The sequence shown here is derived from an EMBL/GenBank/DDBJ whole genome shotgun (WGS) entry which is preliminary data.</text>
</comment>
<feature type="domain" description="HTH cro/C1-type" evidence="1">
    <location>
        <begin position="12"/>
        <end position="61"/>
    </location>
</feature>
<dbReference type="SMART" id="SM00530">
    <property type="entry name" value="HTH_XRE"/>
    <property type="match status" value="1"/>
</dbReference>
<dbReference type="AlphaFoldDB" id="A0A401UPE5"/>
<dbReference type="Proteomes" id="UP000287872">
    <property type="component" value="Unassembled WGS sequence"/>
</dbReference>
<dbReference type="SUPFAM" id="SSF47413">
    <property type="entry name" value="lambda repressor-like DNA-binding domains"/>
    <property type="match status" value="1"/>
</dbReference>
<sequence length="71" mass="8351">MIKMKLHVKLAENRLTQKQISEITGIRLPTISAYCVDSFKMISREHLDILCSYFNCKIEDIIEYKKDEDAK</sequence>
<gene>
    <name evidence="2" type="ORF">Ctaglu_30230</name>
</gene>
<evidence type="ECO:0000259" key="1">
    <source>
        <dbReference type="PROSITE" id="PS50943"/>
    </source>
</evidence>
<dbReference type="PROSITE" id="PS50943">
    <property type="entry name" value="HTH_CROC1"/>
    <property type="match status" value="1"/>
</dbReference>
<dbReference type="InterPro" id="IPR010982">
    <property type="entry name" value="Lambda_DNA-bd_dom_sf"/>
</dbReference>
<reference evidence="2 3" key="1">
    <citation type="submission" date="2018-11" db="EMBL/GenBank/DDBJ databases">
        <title>Genome sequencing and assembly of Clostridium tagluense strain A121.</title>
        <authorList>
            <person name="Murakami T."/>
            <person name="Segawa T."/>
            <person name="Shcherbakova V.A."/>
            <person name="Mori H."/>
            <person name="Yoshimura Y."/>
        </authorList>
    </citation>
    <scope>NUCLEOTIDE SEQUENCE [LARGE SCALE GENOMIC DNA]</scope>
    <source>
        <strain evidence="2 3">A121</strain>
    </source>
</reference>
<accession>A0A401UPE5</accession>
<proteinExistence type="predicted"/>
<evidence type="ECO:0000313" key="3">
    <source>
        <dbReference type="Proteomes" id="UP000287872"/>
    </source>
</evidence>
<dbReference type="RefSeq" id="WP_125003188.1">
    <property type="nucleotide sequence ID" value="NZ_BHYK01000017.1"/>
</dbReference>
<dbReference type="CDD" id="cd00093">
    <property type="entry name" value="HTH_XRE"/>
    <property type="match status" value="1"/>
</dbReference>
<dbReference type="Pfam" id="PF13443">
    <property type="entry name" value="HTH_26"/>
    <property type="match status" value="1"/>
</dbReference>
<organism evidence="2 3">
    <name type="scientific">Clostridium tagluense</name>
    <dbReference type="NCBI Taxonomy" id="360422"/>
    <lineage>
        <taxon>Bacteria</taxon>
        <taxon>Bacillati</taxon>
        <taxon>Bacillota</taxon>
        <taxon>Clostridia</taxon>
        <taxon>Eubacteriales</taxon>
        <taxon>Clostridiaceae</taxon>
        <taxon>Clostridium</taxon>
    </lineage>
</organism>
<protein>
    <recommendedName>
        <fullName evidence="1">HTH cro/C1-type domain-containing protein</fullName>
    </recommendedName>
</protein>
<dbReference type="OrthoDB" id="9804186at2"/>
<dbReference type="GO" id="GO:0003677">
    <property type="term" value="F:DNA binding"/>
    <property type="evidence" value="ECO:0007669"/>
    <property type="project" value="InterPro"/>
</dbReference>
<name>A0A401UPE5_9CLOT</name>
<dbReference type="InterPro" id="IPR001387">
    <property type="entry name" value="Cro/C1-type_HTH"/>
</dbReference>
<evidence type="ECO:0000313" key="2">
    <source>
        <dbReference type="EMBL" id="GCD11400.1"/>
    </source>
</evidence>
<keyword evidence="3" id="KW-1185">Reference proteome</keyword>